<dbReference type="PANTHER" id="PTHR42847">
    <property type="entry name" value="ALKANESULFONATE MONOOXYGENASE"/>
    <property type="match status" value="1"/>
</dbReference>
<protein>
    <recommendedName>
        <fullName evidence="5">Luciferase-like domain-containing protein</fullName>
    </recommendedName>
</protein>
<evidence type="ECO:0000313" key="7">
    <source>
        <dbReference type="Proteomes" id="UP000240322"/>
    </source>
</evidence>
<dbReference type="PANTHER" id="PTHR42847:SF4">
    <property type="entry name" value="ALKANESULFONATE MONOOXYGENASE-RELATED"/>
    <property type="match status" value="1"/>
</dbReference>
<organism evidence="6 7">
    <name type="scientific">Candidatus Marsarchaeota G2 archaeon OSP_D</name>
    <dbReference type="NCBI Taxonomy" id="1978157"/>
    <lineage>
        <taxon>Archaea</taxon>
        <taxon>Candidatus Marsarchaeota</taxon>
        <taxon>Candidatus Marsarchaeota group 2</taxon>
    </lineage>
</organism>
<dbReference type="AlphaFoldDB" id="A0A2R6AW38"/>
<dbReference type="Pfam" id="PF00296">
    <property type="entry name" value="Bac_luciferase"/>
    <property type="match status" value="1"/>
</dbReference>
<dbReference type="GO" id="GO:0046306">
    <property type="term" value="P:alkanesulfonate catabolic process"/>
    <property type="evidence" value="ECO:0007669"/>
    <property type="project" value="TreeGrafter"/>
</dbReference>
<dbReference type="InterPro" id="IPR019921">
    <property type="entry name" value="Lucif-like_OxRdtase_Rv2161c"/>
</dbReference>
<dbReference type="Gene3D" id="3.20.20.30">
    <property type="entry name" value="Luciferase-like domain"/>
    <property type="match status" value="1"/>
</dbReference>
<evidence type="ECO:0000256" key="3">
    <source>
        <dbReference type="ARBA" id="ARBA00023002"/>
    </source>
</evidence>
<evidence type="ECO:0000256" key="1">
    <source>
        <dbReference type="ARBA" id="ARBA00022630"/>
    </source>
</evidence>
<keyword evidence="3" id="KW-0560">Oxidoreductase</keyword>
<dbReference type="InterPro" id="IPR011251">
    <property type="entry name" value="Luciferase-like_dom"/>
</dbReference>
<dbReference type="NCBIfam" id="TIGR03619">
    <property type="entry name" value="F420_Rv2161c"/>
    <property type="match status" value="1"/>
</dbReference>
<accession>A0A2R6AW38</accession>
<dbReference type="EMBL" id="NEXE01000054">
    <property type="protein sequence ID" value="PSN90601.1"/>
    <property type="molecule type" value="Genomic_DNA"/>
</dbReference>
<comment type="caution">
    <text evidence="6">The sequence shown here is derived from an EMBL/GenBank/DDBJ whole genome shotgun (WGS) entry which is preliminary data.</text>
</comment>
<gene>
    <name evidence="6" type="ORF">B9Q03_06440</name>
</gene>
<dbReference type="GO" id="GO:0008726">
    <property type="term" value="F:alkanesulfonate monooxygenase activity"/>
    <property type="evidence" value="ECO:0007669"/>
    <property type="project" value="TreeGrafter"/>
</dbReference>
<dbReference type="Proteomes" id="UP000240322">
    <property type="component" value="Unassembled WGS sequence"/>
</dbReference>
<proteinExistence type="predicted"/>
<evidence type="ECO:0000256" key="4">
    <source>
        <dbReference type="ARBA" id="ARBA00023033"/>
    </source>
</evidence>
<keyword evidence="4" id="KW-0503">Monooxygenase</keyword>
<dbReference type="SUPFAM" id="SSF51679">
    <property type="entry name" value="Bacterial luciferase-like"/>
    <property type="match status" value="1"/>
</dbReference>
<dbReference type="InterPro" id="IPR036661">
    <property type="entry name" value="Luciferase-like_sf"/>
</dbReference>
<keyword evidence="1" id="KW-0285">Flavoprotein</keyword>
<keyword evidence="2" id="KW-0288">FMN</keyword>
<reference evidence="6 7" key="1">
    <citation type="submission" date="2017-04" db="EMBL/GenBank/DDBJ databases">
        <title>Novel microbial lineages endemic to geothermal iron-oxide mats fill important gaps in the evolutionary history of Archaea.</title>
        <authorList>
            <person name="Jay Z.J."/>
            <person name="Beam J.P."/>
            <person name="Dlakic M."/>
            <person name="Rusch D.B."/>
            <person name="Kozubal M.A."/>
            <person name="Inskeep W.P."/>
        </authorList>
    </citation>
    <scope>NUCLEOTIDE SEQUENCE [LARGE SCALE GENOMIC DNA]</scope>
    <source>
        <strain evidence="6">OSP_D</strain>
    </source>
</reference>
<dbReference type="InterPro" id="IPR050172">
    <property type="entry name" value="SsuD_RutA_monooxygenase"/>
</dbReference>
<sequence length="303" mass="33288">MSKPTFYVHIGLDGSEGPEWFRSVSTEIENLGFRGVFLADSLGSKGEPLIPLTGFALSSSKLSVGTCVYVLPLRNPLFAAKQVSSIHRLSGGRFIFGVGVGWRQWEFDAVGVEYAKRGRRTDEMLEILRLAWRGDPVGYEGEHFRFEAVDVGAGVEGAPPPIWVGGNSPSAIRRAARYGDAWIPTDLSLQEYEDNIPKLRAELSRLGKPPSSLEICSHLALILDNDKSRAHALAAKIASDFGEKPEEFEGYALVGDPSSIAERIAQYTALGVRHHVLSTFLTESKNTLLHTLRLFSEEVMQSV</sequence>
<evidence type="ECO:0000313" key="6">
    <source>
        <dbReference type="EMBL" id="PSN90601.1"/>
    </source>
</evidence>
<feature type="domain" description="Luciferase-like" evidence="5">
    <location>
        <begin position="22"/>
        <end position="238"/>
    </location>
</feature>
<evidence type="ECO:0000256" key="2">
    <source>
        <dbReference type="ARBA" id="ARBA00022643"/>
    </source>
</evidence>
<evidence type="ECO:0000259" key="5">
    <source>
        <dbReference type="Pfam" id="PF00296"/>
    </source>
</evidence>
<name>A0A2R6AW38_9ARCH</name>